<gene>
    <name evidence="1" type="ORF">BEE62_07605</name>
</gene>
<organism evidence="1 2">
    <name type="scientific">Marinobacter nauticus</name>
    <name type="common">Marinobacter hydrocarbonoclasticus</name>
    <name type="synonym">Marinobacter aquaeolei</name>
    <dbReference type="NCBI Taxonomy" id="2743"/>
    <lineage>
        <taxon>Bacteria</taxon>
        <taxon>Pseudomonadati</taxon>
        <taxon>Pseudomonadota</taxon>
        <taxon>Gammaproteobacteria</taxon>
        <taxon>Pseudomonadales</taxon>
        <taxon>Marinobacteraceae</taxon>
        <taxon>Marinobacter</taxon>
    </lineage>
</organism>
<dbReference type="AlphaFoldDB" id="A0A1M2UXG1"/>
<proteinExistence type="predicted"/>
<comment type="caution">
    <text evidence="1">The sequence shown here is derived from an EMBL/GenBank/DDBJ whole genome shotgun (WGS) entry which is preliminary data.</text>
</comment>
<dbReference type="Proteomes" id="UP000183986">
    <property type="component" value="Unassembled WGS sequence"/>
</dbReference>
<reference evidence="1" key="1">
    <citation type="submission" date="2016-11" db="EMBL/GenBank/DDBJ databases">
        <title>Draft Genome Sequence of Marinobacter hydrocarbonoclasticus strain STW2, a polyaromatic aromatic hydrocarbon degrading and denitrifying bacterium from rhizosphere of Seagrass Enhalus acodoides.</title>
        <authorList>
            <person name="Ling J."/>
            <person name="Dong J."/>
        </authorList>
    </citation>
    <scope>NUCLEOTIDE SEQUENCE [LARGE SCALE GENOMIC DNA]</scope>
    <source>
        <strain evidence="1">STW2</strain>
    </source>
</reference>
<keyword evidence="2" id="KW-1185">Reference proteome</keyword>
<evidence type="ECO:0000313" key="2">
    <source>
        <dbReference type="Proteomes" id="UP000183986"/>
    </source>
</evidence>
<dbReference type="EMBL" id="MPKY01000001">
    <property type="protein sequence ID" value="OJS99970.1"/>
    <property type="molecule type" value="Genomic_DNA"/>
</dbReference>
<dbReference type="OrthoDB" id="6953254at2"/>
<name>A0A1M2UXG1_MARNT</name>
<dbReference type="RefSeq" id="WP_072676926.1">
    <property type="nucleotide sequence ID" value="NZ_MPKY01000001.1"/>
</dbReference>
<protein>
    <submittedName>
        <fullName evidence="1">Uncharacterized protein</fullName>
    </submittedName>
</protein>
<sequence>MELNGYICRRIDELRDQENLQALSQLRVGLKVTFEGREGPLLGGVTKINRKSVIVLDEDGTKQYKVSPGLLRPLRDVK</sequence>
<accession>A0A1M2UXG1</accession>
<evidence type="ECO:0000313" key="1">
    <source>
        <dbReference type="EMBL" id="OJS99970.1"/>
    </source>
</evidence>